<accession>A0A3D8GLU8</accession>
<dbReference type="Proteomes" id="UP000257144">
    <property type="component" value="Unassembled WGS sequence"/>
</dbReference>
<keyword evidence="2" id="KW-1185">Reference proteome</keyword>
<sequence>MNITTIIELENREVENLAGGKLVFAEERIDENIVETCVECFQEIGTNEKILTDDAMQRVFEKLKEDGIIPGEVVEFSFEMPSCGQLRKKSETSFDIPQKVILSFMS</sequence>
<name>A0A3D8GLU8_9BACI</name>
<evidence type="ECO:0000313" key="1">
    <source>
        <dbReference type="EMBL" id="RDU35257.1"/>
    </source>
</evidence>
<organism evidence="1 2">
    <name type="scientific">Neobacillus piezotolerans</name>
    <dbReference type="NCBI Taxonomy" id="2259171"/>
    <lineage>
        <taxon>Bacteria</taxon>
        <taxon>Bacillati</taxon>
        <taxon>Bacillota</taxon>
        <taxon>Bacilli</taxon>
        <taxon>Bacillales</taxon>
        <taxon>Bacillaceae</taxon>
        <taxon>Neobacillus</taxon>
    </lineage>
</organism>
<protein>
    <submittedName>
        <fullName evidence="1">Uncharacterized protein</fullName>
    </submittedName>
</protein>
<dbReference type="RefSeq" id="WP_115453659.1">
    <property type="nucleotide sequence ID" value="NZ_QNQT01000012.1"/>
</dbReference>
<dbReference type="AlphaFoldDB" id="A0A3D8GLU8"/>
<comment type="caution">
    <text evidence="1">The sequence shown here is derived from an EMBL/GenBank/DDBJ whole genome shotgun (WGS) entry which is preliminary data.</text>
</comment>
<dbReference type="EMBL" id="QNQT01000012">
    <property type="protein sequence ID" value="RDU35257.1"/>
    <property type="molecule type" value="Genomic_DNA"/>
</dbReference>
<reference evidence="1 2" key="1">
    <citation type="submission" date="2018-07" db="EMBL/GenBank/DDBJ databases">
        <title>Bacillus sp. YLB-04 draft genome sequence.</title>
        <authorList>
            <person name="Yu L."/>
            <person name="Tang X."/>
        </authorList>
    </citation>
    <scope>NUCLEOTIDE SEQUENCE [LARGE SCALE GENOMIC DNA]</scope>
    <source>
        <strain evidence="1 2">YLB-04</strain>
    </source>
</reference>
<dbReference type="OrthoDB" id="2924791at2"/>
<gene>
    <name evidence="1" type="ORF">DRW41_19275</name>
</gene>
<evidence type="ECO:0000313" key="2">
    <source>
        <dbReference type="Proteomes" id="UP000257144"/>
    </source>
</evidence>
<proteinExistence type="predicted"/>